<feature type="domain" description="Reverse transcriptase RNase H-like" evidence="7">
    <location>
        <begin position="40"/>
        <end position="143"/>
    </location>
</feature>
<evidence type="ECO:0000256" key="4">
    <source>
        <dbReference type="ARBA" id="ARBA00022759"/>
    </source>
</evidence>
<name>A0A1B6EBF6_9HEMI</name>
<dbReference type="FunFam" id="3.10.20.370:FF:000001">
    <property type="entry name" value="Retrovirus-related Pol polyprotein from transposon 17.6-like protein"/>
    <property type="match status" value="1"/>
</dbReference>
<keyword evidence="6" id="KW-0695">RNA-directed DNA polymerase</keyword>
<keyword evidence="1" id="KW-0808">Transferase</keyword>
<dbReference type="Gene3D" id="3.10.20.370">
    <property type="match status" value="1"/>
</dbReference>
<feature type="non-terminal residue" evidence="8">
    <location>
        <position position="143"/>
    </location>
</feature>
<dbReference type="EMBL" id="GEDC01002068">
    <property type="protein sequence ID" value="JAS35230.1"/>
    <property type="molecule type" value="Transcribed_RNA"/>
</dbReference>
<keyword evidence="5" id="KW-0378">Hydrolase</keyword>
<reference evidence="8" key="1">
    <citation type="submission" date="2015-12" db="EMBL/GenBank/DDBJ databases">
        <title>De novo transcriptome assembly of four potential Pierce s Disease insect vectors from Arizona vineyards.</title>
        <authorList>
            <person name="Tassone E.E."/>
        </authorList>
    </citation>
    <scope>NUCLEOTIDE SEQUENCE</scope>
</reference>
<evidence type="ECO:0000256" key="5">
    <source>
        <dbReference type="ARBA" id="ARBA00022801"/>
    </source>
</evidence>
<keyword evidence="3" id="KW-0540">Nuclease</keyword>
<feature type="non-terminal residue" evidence="8">
    <location>
        <position position="1"/>
    </location>
</feature>
<protein>
    <recommendedName>
        <fullName evidence="7">Reverse transcriptase RNase H-like domain-containing protein</fullName>
    </recommendedName>
</protein>
<dbReference type="InterPro" id="IPR050951">
    <property type="entry name" value="Retrovirus_Pol_polyprotein"/>
</dbReference>
<evidence type="ECO:0000256" key="6">
    <source>
        <dbReference type="ARBA" id="ARBA00022918"/>
    </source>
</evidence>
<dbReference type="PANTHER" id="PTHR37984:SF5">
    <property type="entry name" value="PROTEIN NYNRIN-LIKE"/>
    <property type="match status" value="1"/>
</dbReference>
<organism evidence="8">
    <name type="scientific">Clastoptera arizonana</name>
    <name type="common">Arizona spittle bug</name>
    <dbReference type="NCBI Taxonomy" id="38151"/>
    <lineage>
        <taxon>Eukaryota</taxon>
        <taxon>Metazoa</taxon>
        <taxon>Ecdysozoa</taxon>
        <taxon>Arthropoda</taxon>
        <taxon>Hexapoda</taxon>
        <taxon>Insecta</taxon>
        <taxon>Pterygota</taxon>
        <taxon>Neoptera</taxon>
        <taxon>Paraneoptera</taxon>
        <taxon>Hemiptera</taxon>
        <taxon>Auchenorrhyncha</taxon>
        <taxon>Cercopoidea</taxon>
        <taxon>Clastopteridae</taxon>
        <taxon>Clastoptera</taxon>
    </lineage>
</organism>
<dbReference type="CDD" id="cd09274">
    <property type="entry name" value="RNase_HI_RT_Ty3"/>
    <property type="match status" value="1"/>
</dbReference>
<sequence length="143" mass="16535">AQLSHLLCKNSAWHWSEKEERIFLDIKSMFLKEVVLQHPDFTQPFIINTDASDIAISAILQQKDAHGILKVVSFASRTLKPSELTYSVTEKELLAIIFGCEKFREYIYGHHHNIILTDHKALSFIQSCHLNHGRILRWVLALQ</sequence>
<evidence type="ECO:0000256" key="3">
    <source>
        <dbReference type="ARBA" id="ARBA00022722"/>
    </source>
</evidence>
<evidence type="ECO:0000313" key="8">
    <source>
        <dbReference type="EMBL" id="JAS35230.1"/>
    </source>
</evidence>
<dbReference type="GO" id="GO:0004519">
    <property type="term" value="F:endonuclease activity"/>
    <property type="evidence" value="ECO:0007669"/>
    <property type="project" value="UniProtKB-KW"/>
</dbReference>
<dbReference type="InterPro" id="IPR041373">
    <property type="entry name" value="RT_RNaseH"/>
</dbReference>
<keyword evidence="2" id="KW-0548">Nucleotidyltransferase</keyword>
<evidence type="ECO:0000259" key="7">
    <source>
        <dbReference type="Pfam" id="PF17917"/>
    </source>
</evidence>
<dbReference type="AlphaFoldDB" id="A0A1B6EBF6"/>
<dbReference type="PANTHER" id="PTHR37984">
    <property type="entry name" value="PROTEIN CBG26694"/>
    <property type="match status" value="1"/>
</dbReference>
<evidence type="ECO:0000256" key="2">
    <source>
        <dbReference type="ARBA" id="ARBA00022695"/>
    </source>
</evidence>
<dbReference type="InterPro" id="IPR043502">
    <property type="entry name" value="DNA/RNA_pol_sf"/>
</dbReference>
<dbReference type="Pfam" id="PF17917">
    <property type="entry name" value="RT_RNaseH"/>
    <property type="match status" value="1"/>
</dbReference>
<accession>A0A1B6EBF6</accession>
<dbReference type="SUPFAM" id="SSF56672">
    <property type="entry name" value="DNA/RNA polymerases"/>
    <property type="match status" value="1"/>
</dbReference>
<gene>
    <name evidence="8" type="ORF">g.2269</name>
</gene>
<dbReference type="GO" id="GO:0003964">
    <property type="term" value="F:RNA-directed DNA polymerase activity"/>
    <property type="evidence" value="ECO:0007669"/>
    <property type="project" value="UniProtKB-KW"/>
</dbReference>
<dbReference type="GO" id="GO:0016787">
    <property type="term" value="F:hydrolase activity"/>
    <property type="evidence" value="ECO:0007669"/>
    <property type="project" value="UniProtKB-KW"/>
</dbReference>
<keyword evidence="4" id="KW-0255">Endonuclease</keyword>
<proteinExistence type="predicted"/>
<evidence type="ECO:0000256" key="1">
    <source>
        <dbReference type="ARBA" id="ARBA00022679"/>
    </source>
</evidence>